<protein>
    <recommendedName>
        <fullName evidence="4">GA4 desaturase family protein</fullName>
    </recommendedName>
</protein>
<dbReference type="PANTHER" id="PTHR34598">
    <property type="entry name" value="BLL6449 PROTEIN"/>
    <property type="match status" value="1"/>
</dbReference>
<sequence>MGSLGAPRYVEAKVPYQLSNTQVRPGTVGARRLKTHDVATRVVDARDVDCSLDTQGSQIVTHPSSLHGEDFKDADKVREVLYQEVQDIVRKATGAARVHVFSHLVRFHSRDDIKPEIDDPSIPDDAISKLTGPARGAHIDHSTRGSYQVLSDNLPEEADRFRNGGKRWAIINFWRPIETVKRDPLCLCDARTVDEGDLVERTVILPNTDAYEHVSKGKVFDLFSARPNPAHEWYYCSNMRPDEGWLLKIFDSEGGKGGICGPAPHTSFELPGEVPKEARRSCEFRTLVFWD</sequence>
<dbReference type="PANTHER" id="PTHR34598:SF3">
    <property type="entry name" value="OXIDOREDUCTASE AN1597"/>
    <property type="match status" value="1"/>
</dbReference>
<dbReference type="InterPro" id="IPR044053">
    <property type="entry name" value="AsaB-like"/>
</dbReference>
<dbReference type="NCBIfam" id="NF041278">
    <property type="entry name" value="CmcJ_NvfI_EfuI"/>
    <property type="match status" value="1"/>
</dbReference>
<evidence type="ECO:0000256" key="1">
    <source>
        <dbReference type="ARBA" id="ARBA00023604"/>
    </source>
</evidence>
<dbReference type="OrthoDB" id="412788at2759"/>
<evidence type="ECO:0000313" key="2">
    <source>
        <dbReference type="EMBL" id="KPI36628.1"/>
    </source>
</evidence>
<gene>
    <name evidence="2" type="ORF">AB675_10066</name>
</gene>
<evidence type="ECO:0008006" key="4">
    <source>
        <dbReference type="Google" id="ProtNLM"/>
    </source>
</evidence>
<keyword evidence="3" id="KW-1185">Reference proteome</keyword>
<organism evidence="2 3">
    <name type="scientific">Cyphellophora attinorum</name>
    <dbReference type="NCBI Taxonomy" id="1664694"/>
    <lineage>
        <taxon>Eukaryota</taxon>
        <taxon>Fungi</taxon>
        <taxon>Dikarya</taxon>
        <taxon>Ascomycota</taxon>
        <taxon>Pezizomycotina</taxon>
        <taxon>Eurotiomycetes</taxon>
        <taxon>Chaetothyriomycetidae</taxon>
        <taxon>Chaetothyriales</taxon>
        <taxon>Cyphellophoraceae</taxon>
        <taxon>Cyphellophora</taxon>
    </lineage>
</organism>
<dbReference type="GO" id="GO:0016491">
    <property type="term" value="F:oxidoreductase activity"/>
    <property type="evidence" value="ECO:0007669"/>
    <property type="project" value="InterPro"/>
</dbReference>
<dbReference type="RefSeq" id="XP_017996591.1">
    <property type="nucleotide sequence ID" value="XM_018138809.1"/>
</dbReference>
<evidence type="ECO:0000313" key="3">
    <source>
        <dbReference type="Proteomes" id="UP000038010"/>
    </source>
</evidence>
<dbReference type="GeneID" id="28730689"/>
<accession>A0A0N0NJ87</accession>
<comment type="caution">
    <text evidence="2">The sequence shown here is derived from an EMBL/GenBank/DDBJ whole genome shotgun (WGS) entry which is preliminary data.</text>
</comment>
<comment type="similarity">
    <text evidence="1">Belongs to the asaB hydroxylase/desaturase family.</text>
</comment>
<dbReference type="STRING" id="1664694.A0A0N0NJ87"/>
<dbReference type="EMBL" id="LFJN01000029">
    <property type="protein sequence ID" value="KPI36628.1"/>
    <property type="molecule type" value="Genomic_DNA"/>
</dbReference>
<dbReference type="VEuPathDB" id="FungiDB:AB675_10066"/>
<proteinExistence type="inferred from homology"/>
<dbReference type="Proteomes" id="UP000038010">
    <property type="component" value="Unassembled WGS sequence"/>
</dbReference>
<dbReference type="AlphaFoldDB" id="A0A0N0NJ87"/>
<name>A0A0N0NJ87_9EURO</name>
<reference evidence="2 3" key="1">
    <citation type="submission" date="2015-06" db="EMBL/GenBank/DDBJ databases">
        <title>Draft genome of the ant-associated black yeast Phialophora attae CBS 131958.</title>
        <authorList>
            <person name="Moreno L.F."/>
            <person name="Stielow B.J."/>
            <person name="de Hoog S."/>
            <person name="Vicente V.A."/>
            <person name="Weiss V.A."/>
            <person name="de Vries M."/>
            <person name="Cruz L.M."/>
            <person name="Souza E.M."/>
        </authorList>
    </citation>
    <scope>NUCLEOTIDE SEQUENCE [LARGE SCALE GENOMIC DNA]</scope>
    <source>
        <strain evidence="2 3">CBS 131958</strain>
    </source>
</reference>